<dbReference type="PANTHER" id="PTHR35801">
    <property type="entry name" value="PHOSPHOSERINE PHOSPHATASE RSBX"/>
    <property type="match status" value="1"/>
</dbReference>
<name>A0ABW5W4R4_9PSEU</name>
<gene>
    <name evidence="2" type="ORF">ACFS2C_05775</name>
</gene>
<keyword evidence="2" id="KW-0067">ATP-binding</keyword>
<dbReference type="PANTHER" id="PTHR35801:SF1">
    <property type="entry name" value="PHOSPHOSERINE PHOSPHATASE RSBX"/>
    <property type="match status" value="1"/>
</dbReference>
<dbReference type="Pfam" id="PF07228">
    <property type="entry name" value="SpoIIE"/>
    <property type="match status" value="1"/>
</dbReference>
<dbReference type="RefSeq" id="WP_377389811.1">
    <property type="nucleotide sequence ID" value="NZ_JBHSAN010000018.1"/>
</dbReference>
<keyword evidence="3" id="KW-1185">Reference proteome</keyword>
<sequence>MISAALAVNLPVHVGKARSMATTAAREAGLPAKAVDRVSIAASELASNLVKYACEGLLAVVASPRGFDLLATDRGPGLRRPEEALRDGYSTSGSLGTGLGGVRRLADEFDLYSRYGEGTTVLARWVPETLPETLPVLGLHIGAAVFTAPGETVSGDAWTVVRSEGLVTFVVADGLGHGPDAAAASAAAVSHVAAMPAAPPAALLEAMDADRAAARGSAVAIAQFDLARNRLWFSGVGNIAARLYSATGSHETLVSVPGIVGRRQRRGRRADPLMRSWSEESRLIMHTDGVSERWNAADLHDAFGHDAATVAGWLLGQHCRRRDDACVLVVGGGDTR</sequence>
<accession>A0ABW5W4R4</accession>
<dbReference type="SMART" id="SM00331">
    <property type="entry name" value="PP2C_SIG"/>
    <property type="match status" value="1"/>
</dbReference>
<protein>
    <submittedName>
        <fullName evidence="2">ATP-binding protein</fullName>
    </submittedName>
</protein>
<feature type="domain" description="PPM-type phosphatase" evidence="1">
    <location>
        <begin position="136"/>
        <end position="332"/>
    </location>
</feature>
<reference evidence="3" key="1">
    <citation type="journal article" date="2019" name="Int. J. Syst. Evol. Microbiol.">
        <title>The Global Catalogue of Microorganisms (GCM) 10K type strain sequencing project: providing services to taxonomists for standard genome sequencing and annotation.</title>
        <authorList>
            <consortium name="The Broad Institute Genomics Platform"/>
            <consortium name="The Broad Institute Genome Sequencing Center for Infectious Disease"/>
            <person name="Wu L."/>
            <person name="Ma J."/>
        </authorList>
    </citation>
    <scope>NUCLEOTIDE SEQUENCE [LARGE SCALE GENOMIC DNA]</scope>
    <source>
        <strain evidence="3">IBRC-M 10906</strain>
    </source>
</reference>
<dbReference type="SUPFAM" id="SSF81606">
    <property type="entry name" value="PP2C-like"/>
    <property type="match status" value="1"/>
</dbReference>
<evidence type="ECO:0000313" key="3">
    <source>
        <dbReference type="Proteomes" id="UP001597478"/>
    </source>
</evidence>
<dbReference type="InterPro" id="IPR039248">
    <property type="entry name" value="Ptase_RsbX"/>
</dbReference>
<dbReference type="SUPFAM" id="SSF55874">
    <property type="entry name" value="ATPase domain of HSP90 chaperone/DNA topoisomerase II/histidine kinase"/>
    <property type="match status" value="1"/>
</dbReference>
<evidence type="ECO:0000259" key="1">
    <source>
        <dbReference type="SMART" id="SM00331"/>
    </source>
</evidence>
<dbReference type="InterPro" id="IPR001932">
    <property type="entry name" value="PPM-type_phosphatase-like_dom"/>
</dbReference>
<organism evidence="2 3">
    <name type="scientific">Prauserella oleivorans</name>
    <dbReference type="NCBI Taxonomy" id="1478153"/>
    <lineage>
        <taxon>Bacteria</taxon>
        <taxon>Bacillati</taxon>
        <taxon>Actinomycetota</taxon>
        <taxon>Actinomycetes</taxon>
        <taxon>Pseudonocardiales</taxon>
        <taxon>Pseudonocardiaceae</taxon>
        <taxon>Prauserella</taxon>
    </lineage>
</organism>
<proteinExistence type="predicted"/>
<dbReference type="InterPro" id="IPR003594">
    <property type="entry name" value="HATPase_dom"/>
</dbReference>
<keyword evidence="2" id="KW-0547">Nucleotide-binding</keyword>
<dbReference type="InterPro" id="IPR036890">
    <property type="entry name" value="HATPase_C_sf"/>
</dbReference>
<dbReference type="Gene3D" id="3.60.40.10">
    <property type="entry name" value="PPM-type phosphatase domain"/>
    <property type="match status" value="1"/>
</dbReference>
<dbReference type="Pfam" id="PF13581">
    <property type="entry name" value="HATPase_c_2"/>
    <property type="match status" value="1"/>
</dbReference>
<evidence type="ECO:0000313" key="2">
    <source>
        <dbReference type="EMBL" id="MFD2798898.1"/>
    </source>
</evidence>
<dbReference type="InterPro" id="IPR036457">
    <property type="entry name" value="PPM-type-like_dom_sf"/>
</dbReference>
<dbReference type="Gene3D" id="3.30.565.10">
    <property type="entry name" value="Histidine kinase-like ATPase, C-terminal domain"/>
    <property type="match status" value="1"/>
</dbReference>
<dbReference type="GO" id="GO:0005524">
    <property type="term" value="F:ATP binding"/>
    <property type="evidence" value="ECO:0007669"/>
    <property type="project" value="UniProtKB-KW"/>
</dbReference>
<dbReference type="EMBL" id="JBHUOF010000006">
    <property type="protein sequence ID" value="MFD2798898.1"/>
    <property type="molecule type" value="Genomic_DNA"/>
</dbReference>
<comment type="caution">
    <text evidence="2">The sequence shown here is derived from an EMBL/GenBank/DDBJ whole genome shotgun (WGS) entry which is preliminary data.</text>
</comment>
<dbReference type="Proteomes" id="UP001597478">
    <property type="component" value="Unassembled WGS sequence"/>
</dbReference>